<proteinExistence type="predicted"/>
<name>A0A1M6VWE9_XYLRU</name>
<protein>
    <submittedName>
        <fullName evidence="2">Uncharacterized protein</fullName>
    </submittedName>
</protein>
<dbReference type="AlphaFoldDB" id="A0A1M6VWE9"/>
<evidence type="ECO:0000313" key="3">
    <source>
        <dbReference type="Proteomes" id="UP000184130"/>
    </source>
</evidence>
<feature type="transmembrane region" description="Helical" evidence="1">
    <location>
        <begin position="72"/>
        <end position="92"/>
    </location>
</feature>
<organism evidence="2 3">
    <name type="scientific">Xylanibacter ruminicola</name>
    <name type="common">Prevotella ruminicola</name>
    <dbReference type="NCBI Taxonomy" id="839"/>
    <lineage>
        <taxon>Bacteria</taxon>
        <taxon>Pseudomonadati</taxon>
        <taxon>Bacteroidota</taxon>
        <taxon>Bacteroidia</taxon>
        <taxon>Bacteroidales</taxon>
        <taxon>Prevotellaceae</taxon>
        <taxon>Xylanibacter</taxon>
    </lineage>
</organism>
<reference evidence="2 3" key="1">
    <citation type="submission" date="2016-11" db="EMBL/GenBank/DDBJ databases">
        <authorList>
            <person name="Jaros S."/>
            <person name="Januszkiewicz K."/>
            <person name="Wedrychowicz H."/>
        </authorList>
    </citation>
    <scope>NUCLEOTIDE SEQUENCE [LARGE SCALE GENOMIC DNA]</scope>
    <source>
        <strain evidence="2 3">KHT3</strain>
    </source>
</reference>
<dbReference type="OrthoDB" id="1121797at2"/>
<feature type="transmembrane region" description="Helical" evidence="1">
    <location>
        <begin position="129"/>
        <end position="155"/>
    </location>
</feature>
<evidence type="ECO:0000256" key="1">
    <source>
        <dbReference type="SAM" id="Phobius"/>
    </source>
</evidence>
<feature type="transmembrane region" description="Helical" evidence="1">
    <location>
        <begin position="34"/>
        <end position="60"/>
    </location>
</feature>
<dbReference type="Proteomes" id="UP000184130">
    <property type="component" value="Unassembled WGS sequence"/>
</dbReference>
<keyword evidence="1" id="KW-0472">Membrane</keyword>
<sequence>MSEEFLNQNETVQCETKLIVTESMKADLLCAAKWAKFLCILGCVGVALLVIVAFLMMFVGAVASKLLDGMPLGPVMGITYLLIAALYIYPLIKGFQFANGTKAACLQNDQFQLARAAAGLKDLLKFTGILTIIVVSIYVVALIFIMLFAALGIAAMS</sequence>
<keyword evidence="1" id="KW-1133">Transmembrane helix</keyword>
<dbReference type="EMBL" id="FRBD01000014">
    <property type="protein sequence ID" value="SHK85698.1"/>
    <property type="molecule type" value="Genomic_DNA"/>
</dbReference>
<evidence type="ECO:0000313" key="2">
    <source>
        <dbReference type="EMBL" id="SHK85698.1"/>
    </source>
</evidence>
<dbReference type="RefSeq" id="WP_073209007.1">
    <property type="nucleotide sequence ID" value="NZ_FRBD01000014.1"/>
</dbReference>
<accession>A0A1M6VWE9</accession>
<keyword evidence="1" id="KW-0812">Transmembrane</keyword>
<gene>
    <name evidence="2" type="ORF">SAMN05216463_11452</name>
</gene>